<dbReference type="Pfam" id="PF19515">
    <property type="entry name" value="DUF6048"/>
    <property type="match status" value="1"/>
</dbReference>
<evidence type="ECO:0000313" key="2">
    <source>
        <dbReference type="EMBL" id="SMG47366.1"/>
    </source>
</evidence>
<keyword evidence="1" id="KW-0732">Signal</keyword>
<sequence>MDVTQCQNALAMSSKYMLKSKLLCLIVFWTICWGKAAAQDSTNVKTEEAPIEGVQKLSVGIAFDYLKLHTLLLDEAEKWEGAVNFHIFEKVSAIGEFGIAILSPEDAYKNSSYTSEGSYYRIGLDYRFTVIPNNFLFLGLRYAQSSFNEEIIYEIGNPLFENEIGQLSRNNLNATWYEFVLTSEKKVRKIRNLDIPNILSLGFKFRLKALQEYNNFTDFEVKNIPGYGRTNISLNPEFNLYIKFRIPVF</sequence>
<dbReference type="EMBL" id="FXAW01000007">
    <property type="protein sequence ID" value="SMG47366.1"/>
    <property type="molecule type" value="Genomic_DNA"/>
</dbReference>
<evidence type="ECO:0008006" key="4">
    <source>
        <dbReference type="Google" id="ProtNLM"/>
    </source>
</evidence>
<proteinExistence type="predicted"/>
<dbReference type="STRING" id="1028.SAMN05661096_03379"/>
<protein>
    <recommendedName>
        <fullName evidence="4">Outer membrane protein beta-barrel domain-containing protein</fullName>
    </recommendedName>
</protein>
<dbReference type="InterPro" id="IPR046111">
    <property type="entry name" value="DUF6048"/>
</dbReference>
<evidence type="ECO:0000313" key="3">
    <source>
        <dbReference type="Proteomes" id="UP000193804"/>
    </source>
</evidence>
<dbReference type="AlphaFoldDB" id="A0A1X7L0K8"/>
<feature type="chain" id="PRO_5013163431" description="Outer membrane protein beta-barrel domain-containing protein" evidence="1">
    <location>
        <begin position="39"/>
        <end position="249"/>
    </location>
</feature>
<organism evidence="2 3">
    <name type="scientific">Marivirga sericea</name>
    <dbReference type="NCBI Taxonomy" id="1028"/>
    <lineage>
        <taxon>Bacteria</taxon>
        <taxon>Pseudomonadati</taxon>
        <taxon>Bacteroidota</taxon>
        <taxon>Cytophagia</taxon>
        <taxon>Cytophagales</taxon>
        <taxon>Marivirgaceae</taxon>
        <taxon>Marivirga</taxon>
    </lineage>
</organism>
<dbReference type="Proteomes" id="UP000193804">
    <property type="component" value="Unassembled WGS sequence"/>
</dbReference>
<reference evidence="3" key="1">
    <citation type="submission" date="2017-04" db="EMBL/GenBank/DDBJ databases">
        <authorList>
            <person name="Varghese N."/>
            <person name="Submissions S."/>
        </authorList>
    </citation>
    <scope>NUCLEOTIDE SEQUENCE [LARGE SCALE GENOMIC DNA]</scope>
    <source>
        <strain evidence="3">DSM 4125</strain>
    </source>
</reference>
<name>A0A1X7L0K8_9BACT</name>
<accession>A0A1X7L0K8</accession>
<keyword evidence="3" id="KW-1185">Reference proteome</keyword>
<evidence type="ECO:0000256" key="1">
    <source>
        <dbReference type="SAM" id="SignalP"/>
    </source>
</evidence>
<feature type="signal peptide" evidence="1">
    <location>
        <begin position="1"/>
        <end position="38"/>
    </location>
</feature>
<gene>
    <name evidence="2" type="ORF">SAMN05661096_03379</name>
</gene>